<organism evidence="1">
    <name type="scientific">Rhizophora mucronata</name>
    <name type="common">Asiatic mangrove</name>
    <dbReference type="NCBI Taxonomy" id="61149"/>
    <lineage>
        <taxon>Eukaryota</taxon>
        <taxon>Viridiplantae</taxon>
        <taxon>Streptophyta</taxon>
        <taxon>Embryophyta</taxon>
        <taxon>Tracheophyta</taxon>
        <taxon>Spermatophyta</taxon>
        <taxon>Magnoliopsida</taxon>
        <taxon>eudicotyledons</taxon>
        <taxon>Gunneridae</taxon>
        <taxon>Pentapetalae</taxon>
        <taxon>rosids</taxon>
        <taxon>fabids</taxon>
        <taxon>Malpighiales</taxon>
        <taxon>Rhizophoraceae</taxon>
        <taxon>Rhizophora</taxon>
    </lineage>
</organism>
<sequence length="26" mass="2961">MGKKEIKNTILIHANFIVQKSHGKPQ</sequence>
<proteinExistence type="predicted"/>
<dbReference type="EMBL" id="GGEC01086828">
    <property type="protein sequence ID" value="MBX67312.1"/>
    <property type="molecule type" value="Transcribed_RNA"/>
</dbReference>
<evidence type="ECO:0000313" key="1">
    <source>
        <dbReference type="EMBL" id="MBX67312.1"/>
    </source>
</evidence>
<name>A0A2P2QJZ5_RHIMU</name>
<protein>
    <submittedName>
        <fullName evidence="1">Uncharacterized protein</fullName>
    </submittedName>
</protein>
<accession>A0A2P2QJZ5</accession>
<dbReference type="AlphaFoldDB" id="A0A2P2QJZ5"/>
<reference evidence="1" key="1">
    <citation type="submission" date="2018-02" db="EMBL/GenBank/DDBJ databases">
        <title>Rhizophora mucronata_Transcriptome.</title>
        <authorList>
            <person name="Meera S.P."/>
            <person name="Sreeshan A."/>
            <person name="Augustine A."/>
        </authorList>
    </citation>
    <scope>NUCLEOTIDE SEQUENCE</scope>
    <source>
        <tissue evidence="1">Leaf</tissue>
    </source>
</reference>